<evidence type="ECO:0000313" key="2">
    <source>
        <dbReference type="Proteomes" id="UP001206483"/>
    </source>
</evidence>
<comment type="caution">
    <text evidence="1">The sequence shown here is derived from an EMBL/GenBank/DDBJ whole genome shotgun (WGS) entry which is preliminary data.</text>
</comment>
<name>A0ABT1IU79_9ACTN</name>
<dbReference type="EMBL" id="JAMZDX010000002">
    <property type="protein sequence ID" value="MCP2308446.1"/>
    <property type="molecule type" value="Genomic_DNA"/>
</dbReference>
<organism evidence="1 2">
    <name type="scientific">Kitasatospora paracochleata</name>
    <dbReference type="NCBI Taxonomy" id="58354"/>
    <lineage>
        <taxon>Bacteria</taxon>
        <taxon>Bacillati</taxon>
        <taxon>Actinomycetota</taxon>
        <taxon>Actinomycetes</taxon>
        <taxon>Kitasatosporales</taxon>
        <taxon>Streptomycetaceae</taxon>
        <taxon>Kitasatospora</taxon>
    </lineage>
</organism>
<keyword evidence="2" id="KW-1185">Reference proteome</keyword>
<sequence>MIVHEERSPGALAAEGRWPELLLRFRRARAAGAGSAGALGHLVAYGAPPELAARLFDGDGGPGTAADTADHDAGPLWEVLATRHPWRRLAPLLEPPQVRRLVTHTRALLGENLAHDAEPDEEGVPLRLQVWEAAGWDEPGRVREYLPGGGARLAVQALPALREGLGPVRLPEPGPPAPALAATRLLDGLAPWARAVCVRGQAPDAAARLASERQVTGGWLPFTAVYPALVQPAAAPADRGAAQGRLAVWRLLAAMTGERRVVAAEVDALVARLRCFTWSEPDDELSYLHLALEDPATGLAWAVSGGAEV</sequence>
<protein>
    <submittedName>
        <fullName evidence="1">Uncharacterized protein</fullName>
    </submittedName>
</protein>
<dbReference type="Proteomes" id="UP001206483">
    <property type="component" value="Unassembled WGS sequence"/>
</dbReference>
<proteinExistence type="predicted"/>
<dbReference type="RefSeq" id="WP_253795116.1">
    <property type="nucleotide sequence ID" value="NZ_BAAAUB010000030.1"/>
</dbReference>
<reference evidence="1 2" key="1">
    <citation type="submission" date="2022-06" db="EMBL/GenBank/DDBJ databases">
        <title>Sequencing the genomes of 1000 actinobacteria strains.</title>
        <authorList>
            <person name="Klenk H.-P."/>
        </authorList>
    </citation>
    <scope>NUCLEOTIDE SEQUENCE [LARGE SCALE GENOMIC DNA]</scope>
    <source>
        <strain evidence="1 2">DSM 41656</strain>
    </source>
</reference>
<gene>
    <name evidence="1" type="ORF">FHR36_001570</name>
</gene>
<evidence type="ECO:0000313" key="1">
    <source>
        <dbReference type="EMBL" id="MCP2308446.1"/>
    </source>
</evidence>
<accession>A0ABT1IU79</accession>